<dbReference type="InterPro" id="IPR049481">
    <property type="entry name" value="SMN_G2-BD"/>
</dbReference>
<feature type="compositionally biased region" description="Basic residues" evidence="6">
    <location>
        <begin position="1"/>
        <end position="11"/>
    </location>
</feature>
<gene>
    <name evidence="8" type="ORF">AB675_2913</name>
</gene>
<dbReference type="InterPro" id="IPR040424">
    <property type="entry name" value="Smn1"/>
</dbReference>
<feature type="region of interest" description="Disordered" evidence="6">
    <location>
        <begin position="80"/>
        <end position="119"/>
    </location>
</feature>
<feature type="compositionally biased region" description="Polar residues" evidence="6">
    <location>
        <begin position="136"/>
        <end position="156"/>
    </location>
</feature>
<keyword evidence="5" id="KW-0539">Nucleus</keyword>
<comment type="subcellular location">
    <subcellularLocation>
        <location evidence="1">Nucleus</location>
    </subcellularLocation>
</comment>
<dbReference type="RefSeq" id="XP_017996392.1">
    <property type="nucleotide sequence ID" value="XM_018142923.1"/>
</dbReference>
<dbReference type="InterPro" id="IPR047313">
    <property type="entry name" value="SMN_C"/>
</dbReference>
<dbReference type="STRING" id="1664694.A0A0N0NJB6"/>
<evidence type="ECO:0000256" key="4">
    <source>
        <dbReference type="ARBA" id="ARBA00023187"/>
    </source>
</evidence>
<dbReference type="CDD" id="cd22852">
    <property type="entry name" value="SMN_C"/>
    <property type="match status" value="1"/>
</dbReference>
<evidence type="ECO:0000256" key="1">
    <source>
        <dbReference type="ARBA" id="ARBA00004123"/>
    </source>
</evidence>
<feature type="compositionally biased region" description="Low complexity" evidence="6">
    <location>
        <begin position="98"/>
        <end position="112"/>
    </location>
</feature>
<dbReference type="GO" id="GO:0008380">
    <property type="term" value="P:RNA splicing"/>
    <property type="evidence" value="ECO:0007669"/>
    <property type="project" value="UniProtKB-KW"/>
</dbReference>
<keyword evidence="4" id="KW-0508">mRNA splicing</keyword>
<dbReference type="GO" id="GO:0005634">
    <property type="term" value="C:nucleus"/>
    <property type="evidence" value="ECO:0007669"/>
    <property type="project" value="UniProtKB-SubCell"/>
</dbReference>
<reference evidence="8 9" key="1">
    <citation type="submission" date="2015-06" db="EMBL/GenBank/DDBJ databases">
        <title>Draft genome of the ant-associated black yeast Phialophora attae CBS 131958.</title>
        <authorList>
            <person name="Moreno L.F."/>
            <person name="Stielow B.J."/>
            <person name="de Hoog S."/>
            <person name="Vicente V.A."/>
            <person name="Weiss V.A."/>
            <person name="de Vries M."/>
            <person name="Cruz L.M."/>
            <person name="Souza E.M."/>
        </authorList>
    </citation>
    <scope>NUCLEOTIDE SEQUENCE [LARGE SCALE GENOMIC DNA]</scope>
    <source>
        <strain evidence="8 9">CBS 131958</strain>
    </source>
</reference>
<evidence type="ECO:0000313" key="9">
    <source>
        <dbReference type="Proteomes" id="UP000038010"/>
    </source>
</evidence>
<protein>
    <recommendedName>
        <fullName evidence="7">Survival Motor Neuron Gemin2-binding domain-containing protein</fullName>
    </recommendedName>
</protein>
<dbReference type="PANTHER" id="PTHR39267:SF1">
    <property type="entry name" value="SURVIVAL MOTOR NEURON PROTEIN"/>
    <property type="match status" value="1"/>
</dbReference>
<evidence type="ECO:0000256" key="6">
    <source>
        <dbReference type="SAM" id="MobiDB-lite"/>
    </source>
</evidence>
<evidence type="ECO:0000256" key="5">
    <source>
        <dbReference type="ARBA" id="ARBA00023242"/>
    </source>
</evidence>
<keyword evidence="3" id="KW-0507">mRNA processing</keyword>
<dbReference type="Proteomes" id="UP000038010">
    <property type="component" value="Unassembled WGS sequence"/>
</dbReference>
<dbReference type="CDD" id="cd22851">
    <property type="entry name" value="SMN_N"/>
    <property type="match status" value="1"/>
</dbReference>
<dbReference type="VEuPathDB" id="FungiDB:AB675_2913"/>
<feature type="region of interest" description="Disordered" evidence="6">
    <location>
        <begin position="1"/>
        <end position="32"/>
    </location>
</feature>
<accession>A0A0N0NJB6</accession>
<keyword evidence="9" id="KW-1185">Reference proteome</keyword>
<comment type="similarity">
    <text evidence="2">Belongs to the SMN family.</text>
</comment>
<evidence type="ECO:0000256" key="3">
    <source>
        <dbReference type="ARBA" id="ARBA00022664"/>
    </source>
</evidence>
<evidence type="ECO:0000259" key="7">
    <source>
        <dbReference type="Pfam" id="PF20636"/>
    </source>
</evidence>
<dbReference type="Pfam" id="PF20636">
    <property type="entry name" value="SMN_G2-BD"/>
    <property type="match status" value="1"/>
</dbReference>
<dbReference type="GO" id="GO:0006397">
    <property type="term" value="P:mRNA processing"/>
    <property type="evidence" value="ECO:0007669"/>
    <property type="project" value="UniProtKB-KW"/>
</dbReference>
<dbReference type="AlphaFoldDB" id="A0A0N0NJB6"/>
<dbReference type="OrthoDB" id="197400at2759"/>
<feature type="region of interest" description="Disordered" evidence="6">
    <location>
        <begin position="136"/>
        <end position="200"/>
    </location>
</feature>
<dbReference type="GeneID" id="28734803"/>
<organism evidence="8 9">
    <name type="scientific">Cyphellophora attinorum</name>
    <dbReference type="NCBI Taxonomy" id="1664694"/>
    <lineage>
        <taxon>Eukaryota</taxon>
        <taxon>Fungi</taxon>
        <taxon>Dikarya</taxon>
        <taxon>Ascomycota</taxon>
        <taxon>Pezizomycotina</taxon>
        <taxon>Eurotiomycetes</taxon>
        <taxon>Chaetothyriomycetidae</taxon>
        <taxon>Chaetothyriales</taxon>
        <taxon>Cyphellophoraceae</taxon>
        <taxon>Cyphellophora</taxon>
    </lineage>
</organism>
<proteinExistence type="inferred from homology"/>
<dbReference type="PANTHER" id="PTHR39267">
    <property type="entry name" value="SURVIVAL MOTOR NEURON-LIKE PROTEIN 1"/>
    <property type="match status" value="1"/>
</dbReference>
<dbReference type="EMBL" id="LFJN01000031">
    <property type="protein sequence ID" value="KPI36429.1"/>
    <property type="molecule type" value="Genomic_DNA"/>
</dbReference>
<name>A0A0N0NJB6_9EURO</name>
<evidence type="ECO:0000256" key="2">
    <source>
        <dbReference type="ARBA" id="ARBA00005371"/>
    </source>
</evidence>
<evidence type="ECO:0000313" key="8">
    <source>
        <dbReference type="EMBL" id="KPI36429.1"/>
    </source>
</evidence>
<comment type="caution">
    <text evidence="8">The sequence shown here is derived from an EMBL/GenBank/DDBJ whole genome shotgun (WGS) entry which is preliminary data.</text>
</comment>
<sequence>MPKNKKAKHNNHQAQRPTPYGSSRNDQHDGASGWLSHAEIWDDSALVRSWNEAVAEYQYYHSLAAQGLDIETVLDAAEQAEAKGEEAPLALKGGNGPGDDATTAATTRTPNRVAESEEEGEIADDFMAMDEQAPIDTTPTTANEVNGEQGTNQQHPTAAAKESASRQLDVTEGQDGDDGGTSTAPQEVGGDTVPATGTTDHTLENLKMAYYWAGYYSGLHDAQRQPQHGKDSAAA</sequence>
<feature type="domain" description="Survival Motor Neuron Gemin2-binding" evidence="7">
    <location>
        <begin position="38"/>
        <end position="58"/>
    </location>
</feature>